<dbReference type="PANTHER" id="PTHR13847:SF274">
    <property type="entry name" value="RIESKE 2FE-2S IRON-SULFUR PROTEIN YHFW-RELATED"/>
    <property type="match status" value="1"/>
</dbReference>
<protein>
    <submittedName>
        <fullName evidence="2">FAD-binding oxidoreductase</fullName>
    </submittedName>
</protein>
<dbReference type="InterPro" id="IPR036188">
    <property type="entry name" value="FAD/NAD-bd_sf"/>
</dbReference>
<accession>A0A845R1A3</accession>
<organism evidence="2 3">
    <name type="scientific">Senegalia massiliensis</name>
    <dbReference type="NCBI Taxonomy" id="1720316"/>
    <lineage>
        <taxon>Bacteria</taxon>
        <taxon>Bacillati</taxon>
        <taxon>Bacillota</taxon>
        <taxon>Clostridia</taxon>
        <taxon>Eubacteriales</taxon>
        <taxon>Clostridiaceae</taxon>
        <taxon>Senegalia</taxon>
    </lineage>
</organism>
<dbReference type="Proteomes" id="UP000467132">
    <property type="component" value="Unassembled WGS sequence"/>
</dbReference>
<dbReference type="GO" id="GO:0005737">
    <property type="term" value="C:cytoplasm"/>
    <property type="evidence" value="ECO:0007669"/>
    <property type="project" value="TreeGrafter"/>
</dbReference>
<evidence type="ECO:0000313" key="3">
    <source>
        <dbReference type="Proteomes" id="UP000467132"/>
    </source>
</evidence>
<comment type="caution">
    <text evidence="2">The sequence shown here is derived from an EMBL/GenBank/DDBJ whole genome shotgun (WGS) entry which is preliminary data.</text>
</comment>
<evidence type="ECO:0000259" key="1">
    <source>
        <dbReference type="Pfam" id="PF01266"/>
    </source>
</evidence>
<dbReference type="AlphaFoldDB" id="A0A845R1A3"/>
<dbReference type="PANTHER" id="PTHR13847">
    <property type="entry name" value="SARCOSINE DEHYDROGENASE-RELATED"/>
    <property type="match status" value="1"/>
</dbReference>
<sequence length="191" mass="21705">MNSEKLPKHTESFWHKTSHVNEYPKLDKDLYVDVAIIGGGIAGILAAYEIAKLGKSVTLLEARKLIYGTTGFTTSKLSAQHNIIYNELIERYGKEKARNYYDANMEGIEIIKNIAKKHDIKCELKEQDAYVYTIDKSKVSHIKKEAKAYENLSIDGELVEKLPVDLDIEAGIVMHKQYEFHPVMFLSGVLK</sequence>
<proteinExistence type="predicted"/>
<reference evidence="2 3" key="1">
    <citation type="submission" date="2018-08" db="EMBL/GenBank/DDBJ databases">
        <title>Murine metabolic-syndrome-specific gut microbial biobank.</title>
        <authorList>
            <person name="Liu C."/>
        </authorList>
    </citation>
    <scope>NUCLEOTIDE SEQUENCE [LARGE SCALE GENOMIC DNA]</scope>
    <source>
        <strain evidence="2 3">583</strain>
    </source>
</reference>
<dbReference type="EMBL" id="QXXA01000011">
    <property type="protein sequence ID" value="NBI07278.1"/>
    <property type="molecule type" value="Genomic_DNA"/>
</dbReference>
<keyword evidence="3" id="KW-1185">Reference proteome</keyword>
<gene>
    <name evidence="2" type="ORF">D3Z33_10505</name>
</gene>
<dbReference type="SUPFAM" id="SSF51905">
    <property type="entry name" value="FAD/NAD(P)-binding domain"/>
    <property type="match status" value="1"/>
</dbReference>
<dbReference type="Pfam" id="PF01266">
    <property type="entry name" value="DAO"/>
    <property type="match status" value="1"/>
</dbReference>
<feature type="domain" description="FAD dependent oxidoreductase" evidence="1">
    <location>
        <begin position="33"/>
        <end position="189"/>
    </location>
</feature>
<name>A0A845R1A3_9CLOT</name>
<evidence type="ECO:0000313" key="2">
    <source>
        <dbReference type="EMBL" id="NBI07278.1"/>
    </source>
</evidence>
<dbReference type="Gene3D" id="3.30.9.10">
    <property type="entry name" value="D-Amino Acid Oxidase, subunit A, domain 2"/>
    <property type="match status" value="1"/>
</dbReference>
<dbReference type="Gene3D" id="3.50.50.60">
    <property type="entry name" value="FAD/NAD(P)-binding domain"/>
    <property type="match status" value="1"/>
</dbReference>
<dbReference type="InterPro" id="IPR006076">
    <property type="entry name" value="FAD-dep_OxRdtase"/>
</dbReference>
<dbReference type="OrthoDB" id="9767869at2"/>